<organism evidence="1 2">
    <name type="scientific">Gossypium arboreum</name>
    <name type="common">Tree cotton</name>
    <name type="synonym">Gossypium nanking</name>
    <dbReference type="NCBI Taxonomy" id="29729"/>
    <lineage>
        <taxon>Eukaryota</taxon>
        <taxon>Viridiplantae</taxon>
        <taxon>Streptophyta</taxon>
        <taxon>Embryophyta</taxon>
        <taxon>Tracheophyta</taxon>
        <taxon>Spermatophyta</taxon>
        <taxon>Magnoliopsida</taxon>
        <taxon>eudicotyledons</taxon>
        <taxon>Gunneridae</taxon>
        <taxon>Pentapetalae</taxon>
        <taxon>rosids</taxon>
        <taxon>malvids</taxon>
        <taxon>Malvales</taxon>
        <taxon>Malvaceae</taxon>
        <taxon>Malvoideae</taxon>
        <taxon>Gossypium</taxon>
    </lineage>
</organism>
<gene>
    <name evidence="1" type="ORF">F383_38695</name>
</gene>
<protein>
    <submittedName>
        <fullName evidence="1">Uncharacterized protein</fullName>
    </submittedName>
</protein>
<keyword evidence="2" id="KW-1185">Reference proteome</keyword>
<dbReference type="AlphaFoldDB" id="A0A0B0MHV7"/>
<proteinExistence type="predicted"/>
<accession>A0A0B0MHV7</accession>
<evidence type="ECO:0000313" key="1">
    <source>
        <dbReference type="EMBL" id="KHF99966.1"/>
    </source>
</evidence>
<reference evidence="2" key="1">
    <citation type="submission" date="2014-09" db="EMBL/GenBank/DDBJ databases">
        <authorList>
            <person name="Mudge J."/>
            <person name="Ramaraj T."/>
            <person name="Lindquist I.E."/>
            <person name="Bharti A.K."/>
            <person name="Sundararajan A."/>
            <person name="Cameron C.T."/>
            <person name="Woodward J.E."/>
            <person name="May G.D."/>
            <person name="Brubaker C."/>
            <person name="Broadhvest J."/>
            <person name="Wilkins T.A."/>
        </authorList>
    </citation>
    <scope>NUCLEOTIDE SEQUENCE</scope>
    <source>
        <strain evidence="2">cv. AKA8401</strain>
    </source>
</reference>
<dbReference type="EMBL" id="JRRC01105268">
    <property type="protein sequence ID" value="KHF99966.1"/>
    <property type="molecule type" value="Genomic_DNA"/>
</dbReference>
<dbReference type="Proteomes" id="UP000032142">
    <property type="component" value="Unassembled WGS sequence"/>
</dbReference>
<comment type="caution">
    <text evidence="1">The sequence shown here is derived from an EMBL/GenBank/DDBJ whole genome shotgun (WGS) entry which is preliminary data.</text>
</comment>
<evidence type="ECO:0000313" key="2">
    <source>
        <dbReference type="Proteomes" id="UP000032142"/>
    </source>
</evidence>
<name>A0A0B0MHV7_GOSAR</name>
<sequence length="40" mass="4632">MYGTKCASLNHMALSVRDRLLSTMCANSIHNFDQLFTWRV</sequence>